<proteinExistence type="predicted"/>
<name>A0A0E9Q2R3_ANGAN</name>
<organism evidence="1">
    <name type="scientific">Anguilla anguilla</name>
    <name type="common">European freshwater eel</name>
    <name type="synonym">Muraena anguilla</name>
    <dbReference type="NCBI Taxonomy" id="7936"/>
    <lineage>
        <taxon>Eukaryota</taxon>
        <taxon>Metazoa</taxon>
        <taxon>Chordata</taxon>
        <taxon>Craniata</taxon>
        <taxon>Vertebrata</taxon>
        <taxon>Euteleostomi</taxon>
        <taxon>Actinopterygii</taxon>
        <taxon>Neopterygii</taxon>
        <taxon>Teleostei</taxon>
        <taxon>Anguilliformes</taxon>
        <taxon>Anguillidae</taxon>
        <taxon>Anguilla</taxon>
    </lineage>
</organism>
<dbReference type="EMBL" id="GBXM01089185">
    <property type="protein sequence ID" value="JAH19392.1"/>
    <property type="molecule type" value="Transcribed_RNA"/>
</dbReference>
<reference evidence="1" key="2">
    <citation type="journal article" date="2015" name="Fish Shellfish Immunol.">
        <title>Early steps in the European eel (Anguilla anguilla)-Vibrio vulnificus interaction in the gills: Role of the RtxA13 toxin.</title>
        <authorList>
            <person name="Callol A."/>
            <person name="Pajuelo D."/>
            <person name="Ebbesson L."/>
            <person name="Teles M."/>
            <person name="MacKenzie S."/>
            <person name="Amaro C."/>
        </authorList>
    </citation>
    <scope>NUCLEOTIDE SEQUENCE</scope>
</reference>
<sequence>MSSQELWRAQLFSVCVCAGDSLRALPAHYHRALHHSNGTHIKRSRLITARAAIRCLERII</sequence>
<reference evidence="1" key="1">
    <citation type="submission" date="2014-11" db="EMBL/GenBank/DDBJ databases">
        <authorList>
            <person name="Amaro Gonzalez C."/>
        </authorList>
    </citation>
    <scope>NUCLEOTIDE SEQUENCE</scope>
</reference>
<accession>A0A0E9Q2R3</accession>
<dbReference type="AlphaFoldDB" id="A0A0E9Q2R3"/>
<protein>
    <submittedName>
        <fullName evidence="1">Uncharacterized protein</fullName>
    </submittedName>
</protein>
<dbReference type="EMBL" id="GBXM01097386">
    <property type="protein sequence ID" value="JAH11191.1"/>
    <property type="molecule type" value="Transcribed_RNA"/>
</dbReference>
<evidence type="ECO:0000313" key="1">
    <source>
        <dbReference type="EMBL" id="JAH11191.1"/>
    </source>
</evidence>